<dbReference type="CDD" id="cd11648">
    <property type="entry name" value="RsmI"/>
    <property type="match status" value="1"/>
</dbReference>
<keyword evidence="1" id="KW-0963">Cytoplasm</keyword>
<evidence type="ECO:0000313" key="8">
    <source>
        <dbReference type="Proteomes" id="UP001061958"/>
    </source>
</evidence>
<evidence type="ECO:0000256" key="1">
    <source>
        <dbReference type="ARBA" id="ARBA00022490"/>
    </source>
</evidence>
<dbReference type="PANTHER" id="PTHR46111">
    <property type="entry name" value="RIBOSOMAL RNA SMALL SUBUNIT METHYLTRANSFERASE I"/>
    <property type="match status" value="1"/>
</dbReference>
<dbReference type="OrthoDB" id="289942at2759"/>
<evidence type="ECO:0000256" key="3">
    <source>
        <dbReference type="ARBA" id="ARBA00022603"/>
    </source>
</evidence>
<dbReference type="FunFam" id="3.40.1010.10:FF:000007">
    <property type="entry name" value="Ribosomal RNA small subunit methyltransferase I"/>
    <property type="match status" value="1"/>
</dbReference>
<keyword evidence="2" id="KW-0698">rRNA processing</keyword>
<dbReference type="NCBIfam" id="TIGR00096">
    <property type="entry name" value="16S rRNA (cytidine(1402)-2'-O)-methyltransferase"/>
    <property type="match status" value="1"/>
</dbReference>
<dbReference type="InterPro" id="IPR014776">
    <property type="entry name" value="4pyrrole_Mease_sub2"/>
</dbReference>
<evidence type="ECO:0000256" key="2">
    <source>
        <dbReference type="ARBA" id="ARBA00022552"/>
    </source>
</evidence>
<dbReference type="PANTHER" id="PTHR46111:SF1">
    <property type="entry name" value="RIBOSOMAL RNA SMALL SUBUNIT METHYLTRANSFERASE I"/>
    <property type="match status" value="1"/>
</dbReference>
<dbReference type="PIRSF" id="PIRSF005917">
    <property type="entry name" value="MTase_YraL"/>
    <property type="match status" value="1"/>
</dbReference>
<keyword evidence="3" id="KW-0489">Methyltransferase</keyword>
<keyword evidence="5" id="KW-0949">S-adenosyl-L-methionine</keyword>
<evidence type="ECO:0000259" key="6">
    <source>
        <dbReference type="Pfam" id="PF00590"/>
    </source>
</evidence>
<proteinExistence type="inferred from homology"/>
<reference evidence="7" key="1">
    <citation type="journal article" date="2022" name="Proc. Natl. Acad. Sci. U.S.A.">
        <title>Life cycle and functional genomics of the unicellular red alga Galdieria for elucidating algal and plant evolution and industrial use.</title>
        <authorList>
            <person name="Hirooka S."/>
            <person name="Itabashi T."/>
            <person name="Ichinose T.M."/>
            <person name="Onuma R."/>
            <person name="Fujiwara T."/>
            <person name="Yamashita S."/>
            <person name="Jong L.W."/>
            <person name="Tomita R."/>
            <person name="Iwane A.H."/>
            <person name="Miyagishima S.Y."/>
        </authorList>
    </citation>
    <scope>NUCLEOTIDE SEQUENCE</scope>
    <source>
        <strain evidence="7">NBRC 102759</strain>
    </source>
</reference>
<reference evidence="7" key="2">
    <citation type="submission" date="2022-01" db="EMBL/GenBank/DDBJ databases">
        <authorList>
            <person name="Hirooka S."/>
            <person name="Miyagishima S.Y."/>
        </authorList>
    </citation>
    <scope>NUCLEOTIDE SEQUENCE</scope>
    <source>
        <strain evidence="7">NBRC 102759</strain>
    </source>
</reference>
<sequence length="351" mass="39666">MIKSDPWYAQRLSYLHGCFSTSKRYASGRTHMSPRESIPRRTTQQVFGKRLHSLFCNYSTGEKEINSGCLYVVSTPIGNLADISSRCLETLRNVDIIAAEDTRQTWKLLQHFGIQKAQFSLHQHNSVERIPKLLELFRKGKSVALVCDAGTPCISDPGYGVIESCYHNRIPVHPVPGACALTSALSICGFPIPPFTFYGFLPISRGERQHLLQEIRNTKHVVALYEAPHRLIRTLNDFVQHGMSERRILVARELTKLYEEVYWNTVASAVEYFGSKQVKGELTLILDRWNVPSNTDMEKKMISADNILQALLKENVGSGSASKVVASLYGMSKQECYKRAVEIREKLSKNP</sequence>
<keyword evidence="8" id="KW-1185">Reference proteome</keyword>
<name>A0A9C7UQM4_9RHOD</name>
<dbReference type="Pfam" id="PF00590">
    <property type="entry name" value="TP_methylase"/>
    <property type="match status" value="1"/>
</dbReference>
<accession>A0A9C7UQM4</accession>
<dbReference type="GO" id="GO:0008168">
    <property type="term" value="F:methyltransferase activity"/>
    <property type="evidence" value="ECO:0007669"/>
    <property type="project" value="UniProtKB-KW"/>
</dbReference>
<dbReference type="GO" id="GO:0032259">
    <property type="term" value="P:methylation"/>
    <property type="evidence" value="ECO:0007669"/>
    <property type="project" value="UniProtKB-KW"/>
</dbReference>
<dbReference type="InterPro" id="IPR008189">
    <property type="entry name" value="rRNA_ssu_MeTfrase_I"/>
</dbReference>
<dbReference type="HAMAP" id="MF_01877">
    <property type="entry name" value="16SrRNA_methyltr_I"/>
    <property type="match status" value="1"/>
</dbReference>
<feature type="domain" description="Tetrapyrrole methylase" evidence="6">
    <location>
        <begin position="70"/>
        <end position="267"/>
    </location>
</feature>
<dbReference type="InterPro" id="IPR014777">
    <property type="entry name" value="4pyrrole_Mease_sub1"/>
</dbReference>
<dbReference type="Gene3D" id="3.40.1010.10">
    <property type="entry name" value="Cobalt-precorrin-4 Transmethylase, Domain 1"/>
    <property type="match status" value="1"/>
</dbReference>
<dbReference type="Proteomes" id="UP001061958">
    <property type="component" value="Unassembled WGS sequence"/>
</dbReference>
<evidence type="ECO:0000256" key="5">
    <source>
        <dbReference type="ARBA" id="ARBA00022691"/>
    </source>
</evidence>
<keyword evidence="4" id="KW-0808">Transferase</keyword>
<evidence type="ECO:0000256" key="4">
    <source>
        <dbReference type="ARBA" id="ARBA00022679"/>
    </source>
</evidence>
<dbReference type="AlphaFoldDB" id="A0A9C7UQM4"/>
<dbReference type="Gene3D" id="3.30.950.10">
    <property type="entry name" value="Methyltransferase, Cobalt-precorrin-4 Transmethylase, Domain 2"/>
    <property type="match status" value="1"/>
</dbReference>
<dbReference type="SUPFAM" id="SSF53790">
    <property type="entry name" value="Tetrapyrrole methylase"/>
    <property type="match status" value="1"/>
</dbReference>
<dbReference type="GO" id="GO:0006364">
    <property type="term" value="P:rRNA processing"/>
    <property type="evidence" value="ECO:0007669"/>
    <property type="project" value="UniProtKB-KW"/>
</dbReference>
<dbReference type="InterPro" id="IPR035996">
    <property type="entry name" value="4pyrrol_Methylase_sf"/>
</dbReference>
<dbReference type="EMBL" id="BQMJ01000030">
    <property type="protein sequence ID" value="GJQ12099.1"/>
    <property type="molecule type" value="Genomic_DNA"/>
</dbReference>
<gene>
    <name evidence="7" type="ORF">GpartN1_g3890.t1</name>
</gene>
<comment type="caution">
    <text evidence="7">The sequence shown here is derived from an EMBL/GenBank/DDBJ whole genome shotgun (WGS) entry which is preliminary data.</text>
</comment>
<evidence type="ECO:0000313" key="7">
    <source>
        <dbReference type="EMBL" id="GJQ12099.1"/>
    </source>
</evidence>
<protein>
    <recommendedName>
        <fullName evidence="6">Tetrapyrrole methylase domain-containing protein</fullName>
    </recommendedName>
</protein>
<dbReference type="InterPro" id="IPR000878">
    <property type="entry name" value="4pyrrol_Mease"/>
</dbReference>
<organism evidence="7 8">
    <name type="scientific">Galdieria partita</name>
    <dbReference type="NCBI Taxonomy" id="83374"/>
    <lineage>
        <taxon>Eukaryota</taxon>
        <taxon>Rhodophyta</taxon>
        <taxon>Bangiophyceae</taxon>
        <taxon>Galdieriales</taxon>
        <taxon>Galdieriaceae</taxon>
        <taxon>Galdieria</taxon>
    </lineage>
</organism>